<dbReference type="OrthoDB" id="5062115at2759"/>
<accession>A0A813Y695</accession>
<feature type="transmembrane region" description="Helical" evidence="3">
    <location>
        <begin position="107"/>
        <end position="125"/>
    </location>
</feature>
<dbReference type="InterPro" id="IPR036259">
    <property type="entry name" value="MFS_trans_sf"/>
</dbReference>
<evidence type="ECO:0000313" key="5">
    <source>
        <dbReference type="Proteomes" id="UP000663879"/>
    </source>
</evidence>
<protein>
    <submittedName>
        <fullName evidence="4">Uncharacterized protein</fullName>
    </submittedName>
</protein>
<keyword evidence="3" id="KW-0472">Membrane</keyword>
<feature type="transmembrane region" description="Helical" evidence="3">
    <location>
        <begin position="67"/>
        <end position="87"/>
    </location>
</feature>
<keyword evidence="3" id="KW-0812">Transmembrane</keyword>
<dbReference type="Pfam" id="PF03137">
    <property type="entry name" value="OATP"/>
    <property type="match status" value="1"/>
</dbReference>
<keyword evidence="5" id="KW-1185">Reference proteome</keyword>
<feature type="compositionally biased region" description="Low complexity" evidence="2">
    <location>
        <begin position="27"/>
        <end position="51"/>
    </location>
</feature>
<dbReference type="GO" id="GO:0016323">
    <property type="term" value="C:basolateral plasma membrane"/>
    <property type="evidence" value="ECO:0007669"/>
    <property type="project" value="TreeGrafter"/>
</dbReference>
<feature type="compositionally biased region" description="Polar residues" evidence="2">
    <location>
        <begin position="1"/>
        <end position="26"/>
    </location>
</feature>
<dbReference type="PANTHER" id="PTHR11388:SF142">
    <property type="entry name" value="SOLUTE CARRIER ORGANIC ANION TRANSPORTER FAMILY MEMBER 5A1"/>
    <property type="match status" value="1"/>
</dbReference>
<name>A0A813Y695_9BILA</name>
<sequence length="318" mass="35143">MESYTNINELDSNSSITQTQSDFTNAETSSSSCETKPSSQNSSSSTSSSSRCSKCCINFKTCKFHSVIVYLLLLSLLCLFTQMIQGGYMAAVMTNLQTQFNLSTSKIGFILSSFDIMGVIATPLLSYIGSKYNKCRVLGASGIFYVIGAVIYTLPYFIGDRYKIPIIENSIGNNSFNSIDFCKVKIPYYSNYTTLTTVYYNQSNSTDFVNDTVVTEFTNIMDEINNDSTLFSTISSTQTTTISITSTTSSSTSVSTTSNFEKNKEQCSRDFSKTWPYAVFIIGQLFMSVGSAPLFSLGVTYLCDNLDERSHALYTENS</sequence>
<feature type="region of interest" description="Disordered" evidence="2">
    <location>
        <begin position="1"/>
        <end position="51"/>
    </location>
</feature>
<dbReference type="SUPFAM" id="SSF103473">
    <property type="entry name" value="MFS general substrate transporter"/>
    <property type="match status" value="1"/>
</dbReference>
<dbReference type="GO" id="GO:0043252">
    <property type="term" value="P:sodium-independent organic anion transport"/>
    <property type="evidence" value="ECO:0007669"/>
    <property type="project" value="TreeGrafter"/>
</dbReference>
<evidence type="ECO:0000256" key="1">
    <source>
        <dbReference type="ARBA" id="ARBA00023157"/>
    </source>
</evidence>
<keyword evidence="1" id="KW-1015">Disulfide bond</keyword>
<dbReference type="GO" id="GO:0015347">
    <property type="term" value="F:sodium-independent organic anion transmembrane transporter activity"/>
    <property type="evidence" value="ECO:0007669"/>
    <property type="project" value="TreeGrafter"/>
</dbReference>
<keyword evidence="3" id="KW-1133">Transmembrane helix</keyword>
<evidence type="ECO:0000256" key="3">
    <source>
        <dbReference type="SAM" id="Phobius"/>
    </source>
</evidence>
<organism evidence="4 5">
    <name type="scientific">Brachionus calyciflorus</name>
    <dbReference type="NCBI Taxonomy" id="104777"/>
    <lineage>
        <taxon>Eukaryota</taxon>
        <taxon>Metazoa</taxon>
        <taxon>Spiralia</taxon>
        <taxon>Gnathifera</taxon>
        <taxon>Rotifera</taxon>
        <taxon>Eurotatoria</taxon>
        <taxon>Monogononta</taxon>
        <taxon>Pseudotrocha</taxon>
        <taxon>Ploima</taxon>
        <taxon>Brachionidae</taxon>
        <taxon>Brachionus</taxon>
    </lineage>
</organism>
<dbReference type="InterPro" id="IPR004156">
    <property type="entry name" value="OATP"/>
</dbReference>
<proteinExistence type="predicted"/>
<evidence type="ECO:0000256" key="2">
    <source>
        <dbReference type="SAM" id="MobiDB-lite"/>
    </source>
</evidence>
<gene>
    <name evidence="4" type="ORF">OXX778_LOCUS10239</name>
</gene>
<evidence type="ECO:0000313" key="4">
    <source>
        <dbReference type="EMBL" id="CAF0877402.1"/>
    </source>
</evidence>
<comment type="caution">
    <text evidence="4">The sequence shown here is derived from an EMBL/GenBank/DDBJ whole genome shotgun (WGS) entry which is preliminary data.</text>
</comment>
<feature type="transmembrane region" description="Helical" evidence="3">
    <location>
        <begin position="137"/>
        <end position="158"/>
    </location>
</feature>
<dbReference type="Proteomes" id="UP000663879">
    <property type="component" value="Unassembled WGS sequence"/>
</dbReference>
<dbReference type="PANTHER" id="PTHR11388">
    <property type="entry name" value="ORGANIC ANION TRANSPORTER"/>
    <property type="match status" value="1"/>
</dbReference>
<reference evidence="4" key="1">
    <citation type="submission" date="2021-02" db="EMBL/GenBank/DDBJ databases">
        <authorList>
            <person name="Nowell W R."/>
        </authorList>
    </citation>
    <scope>NUCLEOTIDE SEQUENCE</scope>
    <source>
        <strain evidence="4">Ploen Becks lab</strain>
    </source>
</reference>
<dbReference type="AlphaFoldDB" id="A0A813Y695"/>
<dbReference type="EMBL" id="CAJNOC010001600">
    <property type="protein sequence ID" value="CAF0877402.1"/>
    <property type="molecule type" value="Genomic_DNA"/>
</dbReference>
<dbReference type="Gene3D" id="1.20.1250.20">
    <property type="entry name" value="MFS general substrate transporter like domains"/>
    <property type="match status" value="1"/>
</dbReference>